<evidence type="ECO:0000256" key="1">
    <source>
        <dbReference type="ARBA" id="ARBA00004141"/>
    </source>
</evidence>
<sequence length="445" mass="45519">MQLTIQVKADPRRMLDDAPMTLRQFLAVGVCVLLNGLDGFDVLSISFASPGIADEWGINRAALGVVLSMELIGMSAGSMVLGQVADRVGRKATAIGCLLIMAAGMLATTQVGTIGALAATRLFTGLGIGGMLATTNALVAEFSNRKWRAAAVAIMAAGYPAGAIAGGAIANELLESGGWRQVFFLGAGMTAMCLPLIPLLVPEPVSSLLNRRKGETLAQVNRSLKALGHQPVAELPDPEPDAPRTGPVALFAPGLASVTILLTLAYFLHVMTFYFILKWVPKIVVDMGFTPSSAGGVLVWANVGGLIGSLLFSVLSLRVALRLLVIGVMLASAVMVCVFGLGQADLQGLSMAAAAAGFFTNAGMVGLYAIAAASFPTAVRAGGTGFVIGVGRGGAVLGPICGGLLFQVGFGLPVVATVMACGSLLAAIALLALGRRESLGELKRA</sequence>
<feature type="domain" description="Major facilitator superfamily (MFS) profile" evidence="6">
    <location>
        <begin position="27"/>
        <end position="438"/>
    </location>
</feature>
<gene>
    <name evidence="7" type="primary">vanK</name>
    <name evidence="7" type="ORF">GCM10011494_29250</name>
</gene>
<dbReference type="InterPro" id="IPR005829">
    <property type="entry name" value="Sugar_transporter_CS"/>
</dbReference>
<name>A0A916TU00_9SPHN</name>
<comment type="subcellular location">
    <subcellularLocation>
        <location evidence="1">Membrane</location>
        <topology evidence="1">Multi-pass membrane protein</topology>
    </subcellularLocation>
</comment>
<comment type="caution">
    <text evidence="7">The sequence shown here is derived from an EMBL/GenBank/DDBJ whole genome shotgun (WGS) entry which is preliminary data.</text>
</comment>
<dbReference type="GO" id="GO:0046943">
    <property type="term" value="F:carboxylic acid transmembrane transporter activity"/>
    <property type="evidence" value="ECO:0007669"/>
    <property type="project" value="TreeGrafter"/>
</dbReference>
<feature type="transmembrane region" description="Helical" evidence="5">
    <location>
        <begin position="412"/>
        <end position="434"/>
    </location>
</feature>
<feature type="transmembrane region" description="Helical" evidence="5">
    <location>
        <begin position="20"/>
        <end position="37"/>
    </location>
</feature>
<organism evidence="7 8">
    <name type="scientific">Novosphingobium endophyticum</name>
    <dbReference type="NCBI Taxonomy" id="1955250"/>
    <lineage>
        <taxon>Bacteria</taxon>
        <taxon>Pseudomonadati</taxon>
        <taxon>Pseudomonadota</taxon>
        <taxon>Alphaproteobacteria</taxon>
        <taxon>Sphingomonadales</taxon>
        <taxon>Sphingomonadaceae</taxon>
        <taxon>Novosphingobium</taxon>
    </lineage>
</organism>
<accession>A0A916TU00</accession>
<dbReference type="InterPro" id="IPR011701">
    <property type="entry name" value="MFS"/>
</dbReference>
<evidence type="ECO:0000313" key="8">
    <source>
        <dbReference type="Proteomes" id="UP000608154"/>
    </source>
</evidence>
<evidence type="ECO:0000256" key="4">
    <source>
        <dbReference type="ARBA" id="ARBA00023136"/>
    </source>
</evidence>
<dbReference type="InterPro" id="IPR020846">
    <property type="entry name" value="MFS_dom"/>
</dbReference>
<feature type="transmembrane region" description="Helical" evidence="5">
    <location>
        <begin position="248"/>
        <end position="277"/>
    </location>
</feature>
<evidence type="ECO:0000259" key="6">
    <source>
        <dbReference type="PROSITE" id="PS50850"/>
    </source>
</evidence>
<dbReference type="SUPFAM" id="SSF103473">
    <property type="entry name" value="MFS general substrate transporter"/>
    <property type="match status" value="1"/>
</dbReference>
<feature type="transmembrane region" description="Helical" evidence="5">
    <location>
        <begin position="383"/>
        <end position="406"/>
    </location>
</feature>
<dbReference type="PROSITE" id="PS00217">
    <property type="entry name" value="SUGAR_TRANSPORT_2"/>
    <property type="match status" value="1"/>
</dbReference>
<evidence type="ECO:0000256" key="2">
    <source>
        <dbReference type="ARBA" id="ARBA00022692"/>
    </source>
</evidence>
<keyword evidence="4 5" id="KW-0472">Membrane</keyword>
<feature type="transmembrane region" description="Helical" evidence="5">
    <location>
        <begin position="93"/>
        <end position="116"/>
    </location>
</feature>
<dbReference type="Gene3D" id="1.20.1250.20">
    <property type="entry name" value="MFS general substrate transporter like domains"/>
    <property type="match status" value="1"/>
</dbReference>
<dbReference type="EMBL" id="BMHK01000022">
    <property type="protein sequence ID" value="GGC08727.1"/>
    <property type="molecule type" value="Genomic_DNA"/>
</dbReference>
<feature type="transmembrane region" description="Helical" evidence="5">
    <location>
        <begin position="57"/>
        <end position="81"/>
    </location>
</feature>
<feature type="transmembrane region" description="Helical" evidence="5">
    <location>
        <begin position="323"/>
        <end position="342"/>
    </location>
</feature>
<dbReference type="Proteomes" id="UP000608154">
    <property type="component" value="Unassembled WGS sequence"/>
</dbReference>
<keyword evidence="8" id="KW-1185">Reference proteome</keyword>
<keyword evidence="2 5" id="KW-0812">Transmembrane</keyword>
<evidence type="ECO:0000313" key="7">
    <source>
        <dbReference type="EMBL" id="GGC08727.1"/>
    </source>
</evidence>
<evidence type="ECO:0000256" key="5">
    <source>
        <dbReference type="SAM" id="Phobius"/>
    </source>
</evidence>
<feature type="transmembrane region" description="Helical" evidence="5">
    <location>
        <begin position="149"/>
        <end position="170"/>
    </location>
</feature>
<reference evidence="7" key="1">
    <citation type="journal article" date="2014" name="Int. J. Syst. Evol. Microbiol.">
        <title>Complete genome sequence of Corynebacterium casei LMG S-19264T (=DSM 44701T), isolated from a smear-ripened cheese.</title>
        <authorList>
            <consortium name="US DOE Joint Genome Institute (JGI-PGF)"/>
            <person name="Walter F."/>
            <person name="Albersmeier A."/>
            <person name="Kalinowski J."/>
            <person name="Ruckert C."/>
        </authorList>
    </citation>
    <scope>NUCLEOTIDE SEQUENCE</scope>
    <source>
        <strain evidence="7">CGMCC 1.15095</strain>
    </source>
</reference>
<dbReference type="PANTHER" id="PTHR23508">
    <property type="entry name" value="CARBOXYLIC ACID TRANSPORTER PROTEIN HOMOLOG"/>
    <property type="match status" value="1"/>
</dbReference>
<dbReference type="PANTHER" id="PTHR23508:SF10">
    <property type="entry name" value="CARBOXYLIC ACID TRANSPORTER PROTEIN HOMOLOG"/>
    <property type="match status" value="1"/>
</dbReference>
<dbReference type="AlphaFoldDB" id="A0A916TU00"/>
<feature type="transmembrane region" description="Helical" evidence="5">
    <location>
        <begin position="297"/>
        <end position="316"/>
    </location>
</feature>
<dbReference type="RefSeq" id="WP_188772296.1">
    <property type="nucleotide sequence ID" value="NZ_BMHK01000022.1"/>
</dbReference>
<feature type="transmembrane region" description="Helical" evidence="5">
    <location>
        <begin position="122"/>
        <end position="142"/>
    </location>
</feature>
<dbReference type="InterPro" id="IPR036259">
    <property type="entry name" value="MFS_trans_sf"/>
</dbReference>
<dbReference type="PROSITE" id="PS00216">
    <property type="entry name" value="SUGAR_TRANSPORT_1"/>
    <property type="match status" value="1"/>
</dbReference>
<dbReference type="GO" id="GO:0005886">
    <property type="term" value="C:plasma membrane"/>
    <property type="evidence" value="ECO:0007669"/>
    <property type="project" value="TreeGrafter"/>
</dbReference>
<feature type="transmembrane region" description="Helical" evidence="5">
    <location>
        <begin position="182"/>
        <end position="201"/>
    </location>
</feature>
<dbReference type="PROSITE" id="PS50850">
    <property type="entry name" value="MFS"/>
    <property type="match status" value="1"/>
</dbReference>
<reference evidence="7" key="2">
    <citation type="submission" date="2020-09" db="EMBL/GenBank/DDBJ databases">
        <authorList>
            <person name="Sun Q."/>
            <person name="Zhou Y."/>
        </authorList>
    </citation>
    <scope>NUCLEOTIDE SEQUENCE</scope>
    <source>
        <strain evidence="7">CGMCC 1.15095</strain>
    </source>
</reference>
<keyword evidence="3 5" id="KW-1133">Transmembrane helix</keyword>
<proteinExistence type="predicted"/>
<dbReference type="Pfam" id="PF07690">
    <property type="entry name" value="MFS_1"/>
    <property type="match status" value="2"/>
</dbReference>
<protein>
    <submittedName>
        <fullName evidence="7">MFS transporter</fullName>
    </submittedName>
</protein>
<feature type="transmembrane region" description="Helical" evidence="5">
    <location>
        <begin position="348"/>
        <end position="371"/>
    </location>
</feature>
<evidence type="ECO:0000256" key="3">
    <source>
        <dbReference type="ARBA" id="ARBA00022989"/>
    </source>
</evidence>